<reference evidence="2 3" key="2">
    <citation type="journal article" date="2010" name="Stand. Genomic Sci.">
        <title>Complete genome sequence of Desulfohalobium retbaense type strain (HR(100)).</title>
        <authorList>
            <person name="Spring S."/>
            <person name="Nolan M."/>
            <person name="Lapidus A."/>
            <person name="Glavina Del Rio T."/>
            <person name="Copeland A."/>
            <person name="Tice H."/>
            <person name="Cheng J.F."/>
            <person name="Lucas S."/>
            <person name="Land M."/>
            <person name="Chen F."/>
            <person name="Bruce D."/>
            <person name="Goodwin L."/>
            <person name="Pitluck S."/>
            <person name="Ivanova N."/>
            <person name="Mavromatis K."/>
            <person name="Mikhailova N."/>
            <person name="Pati A."/>
            <person name="Chen A."/>
            <person name="Palaniappan K."/>
            <person name="Hauser L."/>
            <person name="Chang Y.J."/>
            <person name="Jeffries C.D."/>
            <person name="Munk C."/>
            <person name="Kiss H."/>
            <person name="Chain P."/>
            <person name="Han C."/>
            <person name="Brettin T."/>
            <person name="Detter J.C."/>
            <person name="Schuler E."/>
            <person name="Goker M."/>
            <person name="Rohde M."/>
            <person name="Bristow J."/>
            <person name="Eisen J.A."/>
            <person name="Markowitz V."/>
            <person name="Hugenholtz P."/>
            <person name="Kyrpides N.C."/>
            <person name="Klenk H.P."/>
        </authorList>
    </citation>
    <scope>NUCLEOTIDE SEQUENCE [LARGE SCALE GENOMIC DNA]</scope>
    <source>
        <strain evidence="3">ATCC 49802 / DSM 20745 / S 6022</strain>
    </source>
</reference>
<dbReference type="AlphaFoldDB" id="D1C525"/>
<dbReference type="Proteomes" id="UP000002027">
    <property type="component" value="Chromosome 1"/>
</dbReference>
<evidence type="ECO:0000313" key="3">
    <source>
        <dbReference type="Proteomes" id="UP000002027"/>
    </source>
</evidence>
<protein>
    <recommendedName>
        <fullName evidence="4">Metal-binding integral membrane protein-like protein</fullName>
    </recommendedName>
</protein>
<organism evidence="2 3">
    <name type="scientific">Sphaerobacter thermophilus (strain ATCC 49802 / DSM 20745 / KCCM 41009 / NCIMB 13125 / S 6022)</name>
    <dbReference type="NCBI Taxonomy" id="479434"/>
    <lineage>
        <taxon>Bacteria</taxon>
        <taxon>Pseudomonadati</taxon>
        <taxon>Thermomicrobiota</taxon>
        <taxon>Thermomicrobia</taxon>
        <taxon>Sphaerobacterales</taxon>
        <taxon>Sphaerobacterineae</taxon>
        <taxon>Sphaerobacteraceae</taxon>
        <taxon>Sphaerobacter</taxon>
    </lineage>
</organism>
<keyword evidence="1" id="KW-1133">Transmembrane helix</keyword>
<dbReference type="KEGG" id="sti:Sthe_1910"/>
<keyword evidence="1" id="KW-0472">Membrane</keyword>
<keyword evidence="1" id="KW-0812">Transmembrane</keyword>
<feature type="transmembrane region" description="Helical" evidence="1">
    <location>
        <begin position="134"/>
        <end position="152"/>
    </location>
</feature>
<dbReference type="RefSeq" id="WP_012872388.1">
    <property type="nucleotide sequence ID" value="NC_013523.1"/>
</dbReference>
<feature type="transmembrane region" description="Helical" evidence="1">
    <location>
        <begin position="91"/>
        <end position="114"/>
    </location>
</feature>
<dbReference type="InParanoid" id="D1C525"/>
<feature type="transmembrane region" description="Helical" evidence="1">
    <location>
        <begin position="50"/>
        <end position="70"/>
    </location>
</feature>
<dbReference type="Pfam" id="PF09948">
    <property type="entry name" value="PpoB2"/>
    <property type="match status" value="1"/>
</dbReference>
<dbReference type="eggNOG" id="COG5486">
    <property type="taxonomic scope" value="Bacteria"/>
</dbReference>
<accession>D1C525</accession>
<dbReference type="InterPro" id="IPR018688">
    <property type="entry name" value="PpoB2-like"/>
</dbReference>
<evidence type="ECO:0008006" key="4">
    <source>
        <dbReference type="Google" id="ProtNLM"/>
    </source>
</evidence>
<sequence length="240" mass="26373">MQLRATIARPAFVAEALAVLAWLLFLGAILTGRDRVLSHDALLEGSTAPFWLTLLAFLAAWQLMTGAMMLPSSLPMMRLFARTSRGQAHPSLVLGIFLAAYFAVWTGFAAVVLGADAGLHWLIDRWDWLAARPWLISGSVLLVAGAFQFSSLKEHCLHECRTPFTFLRQHYQRGLGPAWTLGVRHGLSCLGCCWALMLVMFAVGVGNIVWMVGLTGIMVAEKTTRWGRRLVPVVGITLLV</sequence>
<dbReference type="HOGENOM" id="CLU_065506_1_0_0"/>
<proteinExistence type="predicted"/>
<dbReference type="OrthoDB" id="164118at2"/>
<name>D1C525_SPHTD</name>
<reference evidence="3" key="1">
    <citation type="submission" date="2009-11" db="EMBL/GenBank/DDBJ databases">
        <title>The complete chromosome 1 of Sphaerobacter thermophilus DSM 20745.</title>
        <authorList>
            <person name="Lucas S."/>
            <person name="Copeland A."/>
            <person name="Lapidus A."/>
            <person name="Glavina del Rio T."/>
            <person name="Dalin E."/>
            <person name="Tice H."/>
            <person name="Bruce D."/>
            <person name="Goodwin L."/>
            <person name="Pitluck S."/>
            <person name="Kyrpides N."/>
            <person name="Mavromatis K."/>
            <person name="Ivanova N."/>
            <person name="Mikhailova N."/>
            <person name="LaButti K.M."/>
            <person name="Clum A."/>
            <person name="Sun H.I."/>
            <person name="Brettin T."/>
            <person name="Detter J.C."/>
            <person name="Han C."/>
            <person name="Larimer F."/>
            <person name="Land M."/>
            <person name="Hauser L."/>
            <person name="Markowitz V."/>
            <person name="Cheng J.F."/>
            <person name="Hugenholtz P."/>
            <person name="Woyke T."/>
            <person name="Wu D."/>
            <person name="Steenblock K."/>
            <person name="Schneider S."/>
            <person name="Pukall R."/>
            <person name="Goeker M."/>
            <person name="Klenk H.P."/>
            <person name="Eisen J.A."/>
        </authorList>
    </citation>
    <scope>NUCLEOTIDE SEQUENCE [LARGE SCALE GENOMIC DNA]</scope>
    <source>
        <strain evidence="3">ATCC 49802 / DSM 20745 / S 6022</strain>
    </source>
</reference>
<evidence type="ECO:0000313" key="2">
    <source>
        <dbReference type="EMBL" id="ACZ39342.1"/>
    </source>
</evidence>
<feature type="transmembrane region" description="Helical" evidence="1">
    <location>
        <begin position="12"/>
        <end position="30"/>
    </location>
</feature>
<evidence type="ECO:0000256" key="1">
    <source>
        <dbReference type="SAM" id="Phobius"/>
    </source>
</evidence>
<feature type="transmembrane region" description="Helical" evidence="1">
    <location>
        <begin position="194"/>
        <end position="220"/>
    </location>
</feature>
<keyword evidence="3" id="KW-1185">Reference proteome</keyword>
<gene>
    <name evidence="2" type="ordered locus">Sthe_1910</name>
</gene>
<dbReference type="STRING" id="479434.Sthe_1910"/>
<dbReference type="EMBL" id="CP001823">
    <property type="protein sequence ID" value="ACZ39342.1"/>
    <property type="molecule type" value="Genomic_DNA"/>
</dbReference>